<proteinExistence type="predicted"/>
<protein>
    <submittedName>
        <fullName evidence="4">Neur_chan_LBD domain-containing protein</fullName>
    </submittedName>
</protein>
<organism evidence="4 5">
    <name type="scientific">Onchocerca volvulus</name>
    <dbReference type="NCBI Taxonomy" id="6282"/>
    <lineage>
        <taxon>Eukaryota</taxon>
        <taxon>Metazoa</taxon>
        <taxon>Ecdysozoa</taxon>
        <taxon>Nematoda</taxon>
        <taxon>Chromadorea</taxon>
        <taxon>Rhabditida</taxon>
        <taxon>Spirurina</taxon>
        <taxon>Spiruromorpha</taxon>
        <taxon>Filarioidea</taxon>
        <taxon>Onchocercidae</taxon>
        <taxon>Onchocerca</taxon>
    </lineage>
</organism>
<dbReference type="SUPFAM" id="SSF63712">
    <property type="entry name" value="Nicotinic receptor ligand binding domain-like"/>
    <property type="match status" value="1"/>
</dbReference>
<dbReference type="Gene3D" id="2.70.170.10">
    <property type="entry name" value="Neurotransmitter-gated ion-channel ligand-binding domain"/>
    <property type="match status" value="1"/>
</dbReference>
<dbReference type="EMBL" id="CMVM020000279">
    <property type="status" value="NOT_ANNOTATED_CDS"/>
    <property type="molecule type" value="Genomic_DNA"/>
</dbReference>
<feature type="chain" id="PRO_5047315162" evidence="2">
    <location>
        <begin position="20"/>
        <end position="440"/>
    </location>
</feature>
<evidence type="ECO:0000313" key="4">
    <source>
        <dbReference type="EnsemblMetazoa" id="OVOC9492.1"/>
    </source>
</evidence>
<feature type="transmembrane region" description="Helical" evidence="1">
    <location>
        <begin position="276"/>
        <end position="297"/>
    </location>
</feature>
<dbReference type="CDD" id="cd18989">
    <property type="entry name" value="LGIC_ECD_cation"/>
    <property type="match status" value="1"/>
</dbReference>
<dbReference type="Pfam" id="PF02931">
    <property type="entry name" value="Neur_chan_LBD"/>
    <property type="match status" value="1"/>
</dbReference>
<feature type="transmembrane region" description="Helical" evidence="1">
    <location>
        <begin position="418"/>
        <end position="439"/>
    </location>
</feature>
<evidence type="ECO:0000256" key="2">
    <source>
        <dbReference type="SAM" id="SignalP"/>
    </source>
</evidence>
<dbReference type="GO" id="GO:0005230">
    <property type="term" value="F:extracellular ligand-gated monoatomic ion channel activity"/>
    <property type="evidence" value="ECO:0007669"/>
    <property type="project" value="InterPro"/>
</dbReference>
<feature type="signal peptide" evidence="2">
    <location>
        <begin position="1"/>
        <end position="19"/>
    </location>
</feature>
<accession>A0A8R1U2B2</accession>
<dbReference type="EnsemblMetazoa" id="OVOC9492.1">
    <property type="protein sequence ID" value="OVOC9492.1"/>
    <property type="gene ID" value="WBGene00246301"/>
</dbReference>
<sequence length="440" mass="51349">MFQMIKYILSVVFIPFICSQLTTQELEEENAQEIANRTYVEEQNELQRTILSKYNRRVRPVLNISEPLDVAVHVYIMHISVDQMEQTITLNGHIYMTWKDEYAVWEPSEHNGVRITMLKQWEIWTPELRITNSVSGIGQFFEISKRSHVIIHSNGKAWSRIEIYPTFSIKIGCKFDYSAYPIDTQICALGIYTTDRMSQVQLSVYYNMQPTVLLGWGNQSNKKHISDWLIDSVTMNISYFNGGIYKAEKPTDVEELDVTWSILYTWLTLHRNASSFTLTLLLPALISYMFIIFPFFLPSPDSAIYILLANLFFIGIFLEDLTIMIPPAIGHLPKIVWFIGINLVLTMMAIFLHLWLRYLLKREDNVTRWYLHVLHVKKLIPKRWRVTLLENIPSNGGIEENATNTGKQNILWTTIVNYIRTLLVIIYFCIFLITLIIVLS</sequence>
<evidence type="ECO:0000256" key="1">
    <source>
        <dbReference type="SAM" id="Phobius"/>
    </source>
</evidence>
<dbReference type="GO" id="GO:0016020">
    <property type="term" value="C:membrane"/>
    <property type="evidence" value="ECO:0007669"/>
    <property type="project" value="InterPro"/>
</dbReference>
<dbReference type="Proteomes" id="UP000024404">
    <property type="component" value="Unassembled WGS sequence"/>
</dbReference>
<feature type="domain" description="Neurotransmitter-gated ion-channel ligand-binding" evidence="3">
    <location>
        <begin position="44"/>
        <end position="209"/>
    </location>
</feature>
<dbReference type="InterPro" id="IPR036734">
    <property type="entry name" value="Neur_chan_lig-bd_sf"/>
</dbReference>
<keyword evidence="2" id="KW-0732">Signal</keyword>
<dbReference type="InterPro" id="IPR006201">
    <property type="entry name" value="Neur_channel"/>
</dbReference>
<feature type="transmembrane region" description="Helical" evidence="1">
    <location>
        <begin position="335"/>
        <end position="356"/>
    </location>
</feature>
<keyword evidence="1" id="KW-1133">Transmembrane helix</keyword>
<evidence type="ECO:0000259" key="3">
    <source>
        <dbReference type="Pfam" id="PF02931"/>
    </source>
</evidence>
<dbReference type="InterPro" id="IPR006202">
    <property type="entry name" value="Neur_chan_lig-bd"/>
</dbReference>
<reference evidence="4" key="2">
    <citation type="submission" date="2022-06" db="UniProtKB">
        <authorList>
            <consortium name="EnsemblMetazoa"/>
        </authorList>
    </citation>
    <scope>IDENTIFICATION</scope>
</reference>
<keyword evidence="1" id="KW-0812">Transmembrane</keyword>
<feature type="transmembrane region" description="Helical" evidence="1">
    <location>
        <begin position="304"/>
        <end position="329"/>
    </location>
</feature>
<dbReference type="OMA" id="ARVKKWQ"/>
<evidence type="ECO:0000313" key="5">
    <source>
        <dbReference type="Proteomes" id="UP000024404"/>
    </source>
</evidence>
<name>A0A8R1U2B2_ONCVO</name>
<keyword evidence="1" id="KW-0472">Membrane</keyword>
<dbReference type="GO" id="GO:0004888">
    <property type="term" value="F:transmembrane signaling receptor activity"/>
    <property type="evidence" value="ECO:0007669"/>
    <property type="project" value="InterPro"/>
</dbReference>
<keyword evidence="5" id="KW-1185">Reference proteome</keyword>
<dbReference type="PANTHER" id="PTHR18945">
    <property type="entry name" value="NEUROTRANSMITTER GATED ION CHANNEL"/>
    <property type="match status" value="1"/>
</dbReference>
<dbReference type="AlphaFoldDB" id="A0A8R1U2B2"/>
<reference evidence="5" key="1">
    <citation type="submission" date="2013-10" db="EMBL/GenBank/DDBJ databases">
        <title>Genome sequencing of Onchocerca volvulus.</title>
        <authorList>
            <person name="Cotton J."/>
            <person name="Tsai J."/>
            <person name="Stanley E."/>
            <person name="Tracey A."/>
            <person name="Holroyd N."/>
            <person name="Lustigman S."/>
            <person name="Berriman M."/>
        </authorList>
    </citation>
    <scope>NUCLEOTIDE SEQUENCE</scope>
</reference>